<dbReference type="GO" id="GO:0055085">
    <property type="term" value="P:transmembrane transport"/>
    <property type="evidence" value="ECO:0007669"/>
    <property type="project" value="InterPro"/>
</dbReference>
<comment type="similarity">
    <text evidence="7">Belongs to the binding-protein-dependent transport system permease family.</text>
</comment>
<evidence type="ECO:0000256" key="1">
    <source>
        <dbReference type="ARBA" id="ARBA00004651"/>
    </source>
</evidence>
<dbReference type="CDD" id="cd06261">
    <property type="entry name" value="TM_PBP2"/>
    <property type="match status" value="1"/>
</dbReference>
<evidence type="ECO:0000259" key="8">
    <source>
        <dbReference type="PROSITE" id="PS50928"/>
    </source>
</evidence>
<dbReference type="Proteomes" id="UP000621560">
    <property type="component" value="Unassembled WGS sequence"/>
</dbReference>
<dbReference type="Pfam" id="PF00528">
    <property type="entry name" value="BPD_transp_1"/>
    <property type="match status" value="1"/>
</dbReference>
<protein>
    <submittedName>
        <fullName evidence="9">Carbohydrate ABC transporter permease</fullName>
    </submittedName>
</protein>
<feature type="transmembrane region" description="Helical" evidence="7">
    <location>
        <begin position="155"/>
        <end position="177"/>
    </location>
</feature>
<organism evidence="9 10">
    <name type="scientific">Paenibacillus sabuli</name>
    <dbReference type="NCBI Taxonomy" id="2772509"/>
    <lineage>
        <taxon>Bacteria</taxon>
        <taxon>Bacillati</taxon>
        <taxon>Bacillota</taxon>
        <taxon>Bacilli</taxon>
        <taxon>Bacillales</taxon>
        <taxon>Paenibacillaceae</taxon>
        <taxon>Paenibacillus</taxon>
    </lineage>
</organism>
<proteinExistence type="inferred from homology"/>
<dbReference type="PROSITE" id="PS50928">
    <property type="entry name" value="ABC_TM1"/>
    <property type="match status" value="1"/>
</dbReference>
<keyword evidence="6 7" id="KW-0472">Membrane</keyword>
<dbReference type="InterPro" id="IPR000515">
    <property type="entry name" value="MetI-like"/>
</dbReference>
<keyword evidence="10" id="KW-1185">Reference proteome</keyword>
<feature type="domain" description="ABC transmembrane type-1" evidence="8">
    <location>
        <begin position="46"/>
        <end position="254"/>
    </location>
</feature>
<reference evidence="9" key="1">
    <citation type="submission" date="2020-09" db="EMBL/GenBank/DDBJ databases">
        <title>A novel bacterium of genus Paenibacillus, isolated from South China Sea.</title>
        <authorList>
            <person name="Huang H."/>
            <person name="Mo K."/>
            <person name="Hu Y."/>
        </authorList>
    </citation>
    <scope>NUCLEOTIDE SEQUENCE</scope>
    <source>
        <strain evidence="9">IB182496</strain>
    </source>
</reference>
<dbReference type="GO" id="GO:0005886">
    <property type="term" value="C:plasma membrane"/>
    <property type="evidence" value="ECO:0007669"/>
    <property type="project" value="UniProtKB-SubCell"/>
</dbReference>
<keyword evidence="3" id="KW-1003">Cell membrane</keyword>
<evidence type="ECO:0000313" key="9">
    <source>
        <dbReference type="EMBL" id="MBD2843868.1"/>
    </source>
</evidence>
<sequence>MLIVISISFSNEQDIVRDGYRLFPENFEWTAYQIVFANPEQILNAYVVTTIQAVLGTLLSVLIMSLCAYALSRQNFKWRKPITLFIFFTMLFGGGLIPTYILITQYLHLGNTIWVYILPSLANAFYIIIFRTFFQGLPHDLVESAKMDGAGELRIYFTIMLPLSKPVLASLAFMTLVNKWNDWFTALVYVRDNKLYTLQYLLQRILKESEFIKQMSRDMPENINLGSFDLPTETVRFAMAIVAAGPVMVIFPWFQKYFARGLTIGAVKG</sequence>
<dbReference type="SUPFAM" id="SSF161098">
    <property type="entry name" value="MetI-like"/>
    <property type="match status" value="1"/>
</dbReference>
<accession>A0A927BNM5</accession>
<comment type="subcellular location">
    <subcellularLocation>
        <location evidence="1 7">Cell membrane</location>
        <topology evidence="1 7">Multi-pass membrane protein</topology>
    </subcellularLocation>
</comment>
<evidence type="ECO:0000256" key="7">
    <source>
        <dbReference type="RuleBase" id="RU363032"/>
    </source>
</evidence>
<evidence type="ECO:0000256" key="3">
    <source>
        <dbReference type="ARBA" id="ARBA00022475"/>
    </source>
</evidence>
<feature type="transmembrane region" description="Helical" evidence="7">
    <location>
        <begin position="113"/>
        <end position="134"/>
    </location>
</feature>
<evidence type="ECO:0000256" key="2">
    <source>
        <dbReference type="ARBA" id="ARBA00022448"/>
    </source>
</evidence>
<dbReference type="InterPro" id="IPR035906">
    <property type="entry name" value="MetI-like_sf"/>
</dbReference>
<dbReference type="EMBL" id="JACXIZ010000006">
    <property type="protein sequence ID" value="MBD2843868.1"/>
    <property type="molecule type" value="Genomic_DNA"/>
</dbReference>
<feature type="transmembrane region" description="Helical" evidence="7">
    <location>
        <begin position="45"/>
        <end position="71"/>
    </location>
</feature>
<comment type="caution">
    <text evidence="9">The sequence shown here is derived from an EMBL/GenBank/DDBJ whole genome shotgun (WGS) entry which is preliminary data.</text>
</comment>
<gene>
    <name evidence="9" type="ORF">IDH44_01575</name>
</gene>
<keyword evidence="2 7" id="KW-0813">Transport</keyword>
<name>A0A927BNM5_9BACL</name>
<feature type="transmembrane region" description="Helical" evidence="7">
    <location>
        <begin position="83"/>
        <end position="107"/>
    </location>
</feature>
<feature type="transmembrane region" description="Helical" evidence="7">
    <location>
        <begin position="235"/>
        <end position="254"/>
    </location>
</feature>
<evidence type="ECO:0000313" key="10">
    <source>
        <dbReference type="Proteomes" id="UP000621560"/>
    </source>
</evidence>
<keyword evidence="5 7" id="KW-1133">Transmembrane helix</keyword>
<evidence type="ECO:0000256" key="4">
    <source>
        <dbReference type="ARBA" id="ARBA00022692"/>
    </source>
</evidence>
<evidence type="ECO:0000256" key="5">
    <source>
        <dbReference type="ARBA" id="ARBA00022989"/>
    </source>
</evidence>
<dbReference type="Gene3D" id="1.10.3720.10">
    <property type="entry name" value="MetI-like"/>
    <property type="match status" value="1"/>
</dbReference>
<evidence type="ECO:0000256" key="6">
    <source>
        <dbReference type="ARBA" id="ARBA00023136"/>
    </source>
</evidence>
<keyword evidence="4 7" id="KW-0812">Transmembrane</keyword>
<dbReference type="PANTHER" id="PTHR43744:SF9">
    <property type="entry name" value="POLYGALACTURONAN_RHAMNOGALACTURONAN TRANSPORT SYSTEM PERMEASE PROTEIN YTCP"/>
    <property type="match status" value="1"/>
</dbReference>
<dbReference type="AlphaFoldDB" id="A0A927BNM5"/>
<dbReference type="PANTHER" id="PTHR43744">
    <property type="entry name" value="ABC TRANSPORTER PERMEASE PROTEIN MG189-RELATED-RELATED"/>
    <property type="match status" value="1"/>
</dbReference>